<feature type="transmembrane region" description="Helical" evidence="1">
    <location>
        <begin position="144"/>
        <end position="164"/>
    </location>
</feature>
<feature type="transmembrane region" description="Helical" evidence="1">
    <location>
        <begin position="399"/>
        <end position="421"/>
    </location>
</feature>
<keyword evidence="1" id="KW-0812">Transmembrane</keyword>
<comment type="caution">
    <text evidence="3">The sequence shown here is derived from an EMBL/GenBank/DDBJ whole genome shotgun (WGS) entry which is preliminary data.</text>
</comment>
<name>A0A369B733_9FIRM</name>
<dbReference type="Pfam" id="PF07670">
    <property type="entry name" value="Gate"/>
    <property type="match status" value="1"/>
</dbReference>
<dbReference type="AlphaFoldDB" id="A0A369B733"/>
<keyword evidence="1" id="KW-1133">Transmembrane helix</keyword>
<dbReference type="InterPro" id="IPR011642">
    <property type="entry name" value="Gate_dom"/>
</dbReference>
<feature type="transmembrane region" description="Helical" evidence="1">
    <location>
        <begin position="170"/>
        <end position="192"/>
    </location>
</feature>
<keyword evidence="1" id="KW-0472">Membrane</keyword>
<feature type="transmembrane region" description="Helical" evidence="1">
    <location>
        <begin position="342"/>
        <end position="363"/>
    </location>
</feature>
<feature type="transmembrane region" description="Helical" evidence="1">
    <location>
        <begin position="241"/>
        <end position="263"/>
    </location>
</feature>
<feature type="transmembrane region" description="Helical" evidence="1">
    <location>
        <begin position="313"/>
        <end position="336"/>
    </location>
</feature>
<protein>
    <submittedName>
        <fullName evidence="3">Sporulation integral membrane protein YlbJ</fullName>
    </submittedName>
</protein>
<evidence type="ECO:0000256" key="1">
    <source>
        <dbReference type="SAM" id="Phobius"/>
    </source>
</evidence>
<evidence type="ECO:0000313" key="4">
    <source>
        <dbReference type="Proteomes" id="UP000253034"/>
    </source>
</evidence>
<accession>A0A369B733</accession>
<organism evidence="3 4">
    <name type="scientific">Anaerobacterium chartisolvens</name>
    <dbReference type="NCBI Taxonomy" id="1297424"/>
    <lineage>
        <taxon>Bacteria</taxon>
        <taxon>Bacillati</taxon>
        <taxon>Bacillota</taxon>
        <taxon>Clostridia</taxon>
        <taxon>Eubacteriales</taxon>
        <taxon>Oscillospiraceae</taxon>
        <taxon>Anaerobacterium</taxon>
    </lineage>
</organism>
<dbReference type="NCBIfam" id="TIGR02871">
    <property type="entry name" value="spore_ylbJ"/>
    <property type="match status" value="1"/>
</dbReference>
<dbReference type="Proteomes" id="UP000253034">
    <property type="component" value="Unassembled WGS sequence"/>
</dbReference>
<feature type="domain" description="Nucleoside transporter/FeoB GTPase Gate" evidence="2">
    <location>
        <begin position="67"/>
        <end position="146"/>
    </location>
</feature>
<keyword evidence="4" id="KW-1185">Reference proteome</keyword>
<gene>
    <name evidence="3" type="ORF">DFR58_108126</name>
</gene>
<feature type="transmembrane region" description="Helical" evidence="1">
    <location>
        <begin position="101"/>
        <end position="123"/>
    </location>
</feature>
<dbReference type="InterPro" id="IPR014226">
    <property type="entry name" value="Spore_IM_YlbJ"/>
</dbReference>
<feature type="transmembrane region" description="Helical" evidence="1">
    <location>
        <begin position="31"/>
        <end position="50"/>
    </location>
</feature>
<evidence type="ECO:0000313" key="3">
    <source>
        <dbReference type="EMBL" id="RCX17231.1"/>
    </source>
</evidence>
<evidence type="ECO:0000259" key="2">
    <source>
        <dbReference type="Pfam" id="PF07670"/>
    </source>
</evidence>
<proteinExistence type="predicted"/>
<feature type="transmembrane region" description="Helical" evidence="1">
    <location>
        <begin position="62"/>
        <end position="81"/>
    </location>
</feature>
<dbReference type="EMBL" id="QPJT01000008">
    <property type="protein sequence ID" value="RCX17231.1"/>
    <property type="molecule type" value="Genomic_DNA"/>
</dbReference>
<reference evidence="3 4" key="1">
    <citation type="submission" date="2018-07" db="EMBL/GenBank/DDBJ databases">
        <title>Genomic Encyclopedia of Type Strains, Phase IV (KMG-IV): sequencing the most valuable type-strain genomes for metagenomic binning, comparative biology and taxonomic classification.</title>
        <authorList>
            <person name="Goeker M."/>
        </authorList>
    </citation>
    <scope>NUCLEOTIDE SEQUENCE [LARGE SCALE GENOMIC DNA]</scope>
    <source>
        <strain evidence="3 4">DSM 27016</strain>
    </source>
</reference>
<sequence length="431" mass="46474">MRYPAFAIILLISLILLICRLKQTAAVHLKAYFLPALTVMFLLCLIIFSDTAVKSASKGIELWLNIVFPSLFPFFVGSELLNKTGLVKTAGTLLEPVMRPIFNVPGCGSFPFAMGITSGYPIGAKITADMRGQELITKTEAERLLAFTNNSGPLFIMGAVSVGMYNMPQIGILLLLCHVLSCITVGAAFRFYKRHDKSRSKKIKPSVKSLKANTQDIRKTSLGNVGSLLGDAVKSSVQSMLAIGGFIILFSVIISLLMETGIIATLTDIIYSIASPLGADKDIIKSALCGFFEITTGANIASKSQSASLVQQLTVTSIIIGWAGLSVHSQVISIISNTDISAVPYLLGKLVQGIVSGIYTYACMKIAGHSLMRAEPAFSAPDILGCPTWQYYLGSSCKYLVISIAVLLAFTAVVRVLPPIYRKFNLNHKNL</sequence>